<evidence type="ECO:0000313" key="1">
    <source>
        <dbReference type="EMBL" id="MFD1888902.1"/>
    </source>
</evidence>
<gene>
    <name evidence="1" type="ORF">ACFSCS_01705</name>
</gene>
<dbReference type="GO" id="GO:0032259">
    <property type="term" value="P:methylation"/>
    <property type="evidence" value="ECO:0007669"/>
    <property type="project" value="UniProtKB-KW"/>
</dbReference>
<name>A0ABW4RRV9_9ACTN</name>
<dbReference type="EMBL" id="JBHUFZ010000005">
    <property type="protein sequence ID" value="MFD1888902.1"/>
    <property type="molecule type" value="Genomic_DNA"/>
</dbReference>
<reference evidence="2" key="1">
    <citation type="journal article" date="2019" name="Int. J. Syst. Evol. Microbiol.">
        <title>The Global Catalogue of Microorganisms (GCM) 10K type strain sequencing project: providing services to taxonomists for standard genome sequencing and annotation.</title>
        <authorList>
            <consortium name="The Broad Institute Genomics Platform"/>
            <consortium name="The Broad Institute Genome Sequencing Center for Infectious Disease"/>
            <person name="Wu L."/>
            <person name="Ma J."/>
        </authorList>
    </citation>
    <scope>NUCLEOTIDE SEQUENCE [LARGE SCALE GENOMIC DNA]</scope>
    <source>
        <strain evidence="2">CAIM 431</strain>
    </source>
</reference>
<keyword evidence="2" id="KW-1185">Reference proteome</keyword>
<accession>A0ABW4RRV9</accession>
<organism evidence="1 2">
    <name type="scientific">Luteococcus peritonei</name>
    <dbReference type="NCBI Taxonomy" id="88874"/>
    <lineage>
        <taxon>Bacteria</taxon>
        <taxon>Bacillati</taxon>
        <taxon>Actinomycetota</taxon>
        <taxon>Actinomycetes</taxon>
        <taxon>Propionibacteriales</taxon>
        <taxon>Propionibacteriaceae</taxon>
        <taxon>Luteococcus</taxon>
    </lineage>
</organism>
<keyword evidence="1" id="KW-0808">Transferase</keyword>
<dbReference type="RefSeq" id="WP_343875105.1">
    <property type="nucleotide sequence ID" value="NZ_BAAAIX010000028.1"/>
</dbReference>
<dbReference type="GO" id="GO:0008168">
    <property type="term" value="F:methyltransferase activity"/>
    <property type="evidence" value="ECO:0007669"/>
    <property type="project" value="UniProtKB-KW"/>
</dbReference>
<dbReference type="InterPro" id="IPR029063">
    <property type="entry name" value="SAM-dependent_MTases_sf"/>
</dbReference>
<evidence type="ECO:0000313" key="2">
    <source>
        <dbReference type="Proteomes" id="UP001597326"/>
    </source>
</evidence>
<dbReference type="Gene3D" id="3.40.50.150">
    <property type="entry name" value="Vaccinia Virus protein VP39"/>
    <property type="match status" value="1"/>
</dbReference>
<proteinExistence type="predicted"/>
<keyword evidence="1" id="KW-0489">Methyltransferase</keyword>
<protein>
    <submittedName>
        <fullName evidence="1">SAM-dependent methyltransferase</fullName>
    </submittedName>
</protein>
<sequence>MSPLRDYLAWHEDYRDPDSALSRRLRQVQQVVEDFYDRTPGPVRVMSSCAGQGDDLLGVLARRPDLVERTSGSLLELHPGNAAVARQRIERLGARLEVREVDAGRSESYAGTVPADLVLLVGIMGNISEQDVARLVRSSPQFCAAGATVVWTRGDQQPDLCPSIRQWFGAAGFTEVAHHARLEGTAMTVGVHRLVGEPEPLVPGRQLFTFLR</sequence>
<comment type="caution">
    <text evidence="1">The sequence shown here is derived from an EMBL/GenBank/DDBJ whole genome shotgun (WGS) entry which is preliminary data.</text>
</comment>
<dbReference type="Proteomes" id="UP001597326">
    <property type="component" value="Unassembled WGS sequence"/>
</dbReference>
<dbReference type="SUPFAM" id="SSF53335">
    <property type="entry name" value="S-adenosyl-L-methionine-dependent methyltransferases"/>
    <property type="match status" value="1"/>
</dbReference>